<evidence type="ECO:0000313" key="2">
    <source>
        <dbReference type="EMBL" id="VDO70813.1"/>
    </source>
</evidence>
<dbReference type="Proteomes" id="UP000277204">
    <property type="component" value="Unassembled WGS sequence"/>
</dbReference>
<feature type="non-terminal residue" evidence="2">
    <location>
        <position position="1"/>
    </location>
</feature>
<dbReference type="STRING" id="48269.A0A183LRF8"/>
<protein>
    <submittedName>
        <fullName evidence="2">Uncharacterized protein</fullName>
    </submittedName>
</protein>
<evidence type="ECO:0000313" key="3">
    <source>
        <dbReference type="Proteomes" id="UP000277204"/>
    </source>
</evidence>
<feature type="region of interest" description="Disordered" evidence="1">
    <location>
        <begin position="570"/>
        <end position="596"/>
    </location>
</feature>
<feature type="region of interest" description="Disordered" evidence="1">
    <location>
        <begin position="290"/>
        <end position="332"/>
    </location>
</feature>
<accession>A0A183LRF8</accession>
<keyword evidence="3" id="KW-1185">Reference proteome</keyword>
<organism evidence="2 3">
    <name type="scientific">Schistosoma margrebowiei</name>
    <dbReference type="NCBI Taxonomy" id="48269"/>
    <lineage>
        <taxon>Eukaryota</taxon>
        <taxon>Metazoa</taxon>
        <taxon>Spiralia</taxon>
        <taxon>Lophotrochozoa</taxon>
        <taxon>Platyhelminthes</taxon>
        <taxon>Trematoda</taxon>
        <taxon>Digenea</taxon>
        <taxon>Strigeidida</taxon>
        <taxon>Schistosomatoidea</taxon>
        <taxon>Schistosomatidae</taxon>
        <taxon>Schistosoma</taxon>
    </lineage>
</organism>
<evidence type="ECO:0000256" key="1">
    <source>
        <dbReference type="SAM" id="MobiDB-lite"/>
    </source>
</evidence>
<feature type="compositionally biased region" description="Low complexity" evidence="1">
    <location>
        <begin position="290"/>
        <end position="322"/>
    </location>
</feature>
<sequence>LVDVAAELCLASLSLCTALKPQELYRALEQCGEHSSHTLERGLLCVERSAYQSSHDILPEIYFFIARSWYTLYHSTNKEFEQALNSLESFNNSNQSSLKIRNDNENLSMFNKNNTTNTILSDSNIHVYPNLTNSIQELTNNDINNNTSVTNNNSDISNNATINTAITTATVNNNSNNSITEMSLVSDSNHATNYDKSKNNNSNNGINLTSNDLVNAWYYYQSVNLLPQPIVRGDQQPHHQHQEQPNQLMYNASMLSPVNFNYGGFPLGQQQHQYASFPYYMNMLSLQTPQSLSQQQTNNNLLNNNNPQLQSTTPPTQRQQSTHPPPHHHHLPYYLPQSHHIMSPIQSNVPYSFGMSSLPPMGPVQSPSNYFLHPQFIPNTPLPTPSSSQSMNMIPSGPFVTIPHHINLSTSLSPTVGTNVLPCSSYQAYSMDQAMEPSLYGFNPAMTLPTVHQSMVCNVLGTPPQPQVQQQQQHQTVEPVTSLAPINTNNNLHSTNNNYVNNVTLNTLSDSTVISVNSLSSVISSALTSTRQLTTSNTASSSVVVHPSMSDQGSIISEGDSCRLAESVADGLGDENNPYSNNSNSSGDLSLNSNNNNKEKLSSITAKSTVSELQSLKLKAQAYLIRAFFCAKCAIKKISANQSNVNANFTRQNPITVSMPSRSMRGKHHHYHMQQSHRGNSTNHSQRRHFMQTDTNNTNSNCMLSTSTRNTIITNDQNNCLPSENSSSLFLIPGASSPCRASNQVRISSADVSSDFNLINATTSTTTTTTNTNTNSKSCSAHILWTLDVASSLGPLAVNEYCDLVLQCVNCPLLMEQITSKVIEYFEKYTKTHTPSCSFNNGRGGLANVQQTYIDVSSPNRVISDNSDKNLNFCSNISQNFVNQSHMPNQLWTTSLASVTPVSNWPTNSNPHNLHDIVHPLISLPFAHSDPNNINSTFNYHSFIPPSILPPNNPSWSHSSVRPVSYPILRQNLCSKQLQENICRFKQMNLNSEPNINASPYILSNNKQNNLNVGSNQLPFYNQHTNLWPMNPLSYIRPVPAPPPHTVTPNPLTHHHQNDFYLNSAMTTTTGTPRIHHDSYTTIDESIKPKSVEFSGRDVIENLINHTHTLFQKYIDQRLQYIGQSQAEWDEFVDLILKAYNVHLSMPAIDCGLHWNNLLTRIRRHQKCSPALWQRILAGIQTADLKRST</sequence>
<reference evidence="2 3" key="1">
    <citation type="submission" date="2018-11" db="EMBL/GenBank/DDBJ databases">
        <authorList>
            <consortium name="Pathogen Informatics"/>
        </authorList>
    </citation>
    <scope>NUCLEOTIDE SEQUENCE [LARGE SCALE GENOMIC DNA]</scope>
    <source>
        <strain evidence="2 3">Zambia</strain>
    </source>
</reference>
<feature type="compositionally biased region" description="Low complexity" evidence="1">
    <location>
        <begin position="576"/>
        <end position="596"/>
    </location>
</feature>
<name>A0A183LRF8_9TREM</name>
<dbReference type="AlphaFoldDB" id="A0A183LRF8"/>
<dbReference type="EMBL" id="UZAI01002364">
    <property type="protein sequence ID" value="VDO70813.1"/>
    <property type="molecule type" value="Genomic_DNA"/>
</dbReference>
<proteinExistence type="predicted"/>
<gene>
    <name evidence="2" type="ORF">SMRZ_LOCUS6383</name>
</gene>